<dbReference type="InterPro" id="IPR001810">
    <property type="entry name" value="F-box_dom"/>
</dbReference>
<reference evidence="3" key="1">
    <citation type="submission" date="2022-12" db="EMBL/GenBank/DDBJ databases">
        <authorList>
            <person name="Alioto T."/>
            <person name="Alioto T."/>
            <person name="Gomez Garrido J."/>
        </authorList>
    </citation>
    <scope>NUCLEOTIDE SEQUENCE</scope>
</reference>
<name>A0AA35PJE1_9SAUR</name>
<dbReference type="Gene3D" id="1.20.1280.50">
    <property type="match status" value="1"/>
</dbReference>
<organism evidence="3 4">
    <name type="scientific">Podarcis lilfordi</name>
    <name type="common">Lilford's wall lizard</name>
    <dbReference type="NCBI Taxonomy" id="74358"/>
    <lineage>
        <taxon>Eukaryota</taxon>
        <taxon>Metazoa</taxon>
        <taxon>Chordata</taxon>
        <taxon>Craniata</taxon>
        <taxon>Vertebrata</taxon>
        <taxon>Euteleostomi</taxon>
        <taxon>Lepidosauria</taxon>
        <taxon>Squamata</taxon>
        <taxon>Bifurcata</taxon>
        <taxon>Unidentata</taxon>
        <taxon>Episquamata</taxon>
        <taxon>Laterata</taxon>
        <taxon>Lacertibaenia</taxon>
        <taxon>Lacertidae</taxon>
        <taxon>Podarcis</taxon>
    </lineage>
</organism>
<dbReference type="GO" id="GO:0031146">
    <property type="term" value="P:SCF-dependent proteasomal ubiquitin-dependent protein catabolic process"/>
    <property type="evidence" value="ECO:0007669"/>
    <property type="project" value="InterPro"/>
</dbReference>
<dbReference type="InterPro" id="IPR027417">
    <property type="entry name" value="P-loop_NTPase"/>
</dbReference>
<sequence length="470" mass="52644">MPPTPPEQTGGGIPVGRAASSWPDCPFLLARKQLRRCADAAFLLLSETHLLVGSRLRRQEAEDCSCCSAGGVESQLSKKQLSKRRGRLPVRPGAMAHGGGEWQRLETLLRSSLRVMCEQQQQPGKLPEGDDRAGEEEETTTPSTLEALPIDLKLYIMSFLTPKDLSNLGSTNRYWSLTIQDPLLWRYFLIRDLPSCRSIDWESVPDANIFNKSFSELHNSASCDYMAAYKKCCSWRKRCPKPSQPTSGSVTSMLQSLITQTEPRFAMFGPLLEELNDSLLYRMAVCPEIWPLAGFPSGQLNGIELGVTYHLNGQKFNITLCTESIPQHLQAKEENTSPVNKVFSAESSVDGKMHCSLNKHLKNVCRLMDGFIYLAYADTHERHNRQLEFDWLAAMLDPVLGPTDRPLLVLSGVSCAEIKRIPCVYMAHQLQLNLLGTRPWMVQNTETSTLDGLVDGIQWLLEQTKCKNAQ</sequence>
<keyword evidence="4" id="KW-1185">Reference proteome</keyword>
<accession>A0AA35PJE1</accession>
<protein>
    <submittedName>
        <fullName evidence="3">F-box only protein 4</fullName>
    </submittedName>
</protein>
<evidence type="ECO:0000259" key="2">
    <source>
        <dbReference type="PROSITE" id="PS50181"/>
    </source>
</evidence>
<dbReference type="EMBL" id="OX395136">
    <property type="protein sequence ID" value="CAI5787628.1"/>
    <property type="molecule type" value="Genomic_DNA"/>
</dbReference>
<dbReference type="SMART" id="SM00256">
    <property type="entry name" value="FBOX"/>
    <property type="match status" value="1"/>
</dbReference>
<feature type="domain" description="F-box" evidence="2">
    <location>
        <begin position="142"/>
        <end position="188"/>
    </location>
</feature>
<dbReference type="Proteomes" id="UP001178461">
    <property type="component" value="Chromosome 11"/>
</dbReference>
<dbReference type="GO" id="GO:0019005">
    <property type="term" value="C:SCF ubiquitin ligase complex"/>
    <property type="evidence" value="ECO:0007669"/>
    <property type="project" value="TreeGrafter"/>
</dbReference>
<gene>
    <name evidence="3" type="ORF">PODLI_1B009618</name>
</gene>
<dbReference type="GO" id="GO:0000209">
    <property type="term" value="P:protein polyubiquitination"/>
    <property type="evidence" value="ECO:0007669"/>
    <property type="project" value="TreeGrafter"/>
</dbReference>
<dbReference type="Pfam" id="PF12937">
    <property type="entry name" value="F-box-like"/>
    <property type="match status" value="1"/>
</dbReference>
<proteinExistence type="predicted"/>
<dbReference type="AlphaFoldDB" id="A0AA35PJE1"/>
<dbReference type="InterPro" id="IPR036047">
    <property type="entry name" value="F-box-like_dom_sf"/>
</dbReference>
<evidence type="ECO:0000313" key="3">
    <source>
        <dbReference type="EMBL" id="CAI5787628.1"/>
    </source>
</evidence>
<evidence type="ECO:0000313" key="4">
    <source>
        <dbReference type="Proteomes" id="UP001178461"/>
    </source>
</evidence>
<dbReference type="PANTHER" id="PTHR16008">
    <property type="entry name" value="F-BOX ONLY PROTEIN 4"/>
    <property type="match status" value="1"/>
</dbReference>
<dbReference type="SUPFAM" id="SSF81383">
    <property type="entry name" value="F-box domain"/>
    <property type="match status" value="1"/>
</dbReference>
<dbReference type="Gene3D" id="3.40.50.300">
    <property type="entry name" value="P-loop containing nucleotide triphosphate hydrolases"/>
    <property type="match status" value="1"/>
</dbReference>
<dbReference type="PROSITE" id="PS50181">
    <property type="entry name" value="FBOX"/>
    <property type="match status" value="1"/>
</dbReference>
<feature type="region of interest" description="Disordered" evidence="1">
    <location>
        <begin position="119"/>
        <end position="142"/>
    </location>
</feature>
<dbReference type="InterPro" id="IPR039588">
    <property type="entry name" value="FBXO4"/>
</dbReference>
<evidence type="ECO:0000256" key="1">
    <source>
        <dbReference type="SAM" id="MobiDB-lite"/>
    </source>
</evidence>
<dbReference type="PANTHER" id="PTHR16008:SF4">
    <property type="entry name" value="F-BOX ONLY PROTEIN 4"/>
    <property type="match status" value="1"/>
</dbReference>